<dbReference type="Proteomes" id="UP001305702">
    <property type="component" value="Chromosome"/>
</dbReference>
<gene>
    <name evidence="1" type="ORF">MJA45_18755</name>
</gene>
<dbReference type="Pfam" id="PF07293">
    <property type="entry name" value="DUF1450"/>
    <property type="match status" value="1"/>
</dbReference>
<reference evidence="1 2" key="1">
    <citation type="submission" date="2022-02" db="EMBL/GenBank/DDBJ databases">
        <title>Paenibacillus sp. MBLB1776 Whole Genome Shotgun Sequencing.</title>
        <authorList>
            <person name="Hwang C.Y."/>
            <person name="Cho E.-S."/>
            <person name="Seo M.-J."/>
        </authorList>
    </citation>
    <scope>NUCLEOTIDE SEQUENCE [LARGE SCALE GENOMIC DNA]</scope>
    <source>
        <strain evidence="1 2">MBLB1776</strain>
    </source>
</reference>
<proteinExistence type="predicted"/>
<evidence type="ECO:0000313" key="2">
    <source>
        <dbReference type="Proteomes" id="UP001305702"/>
    </source>
</evidence>
<dbReference type="InterPro" id="IPR009910">
    <property type="entry name" value="DUF1450"/>
</dbReference>
<name>A0AA96RDC1_9BACL</name>
<accession>A0AA96RDC1</accession>
<organism evidence="1 2">
    <name type="scientific">Paenibacillus aurantius</name>
    <dbReference type="NCBI Taxonomy" id="2918900"/>
    <lineage>
        <taxon>Bacteria</taxon>
        <taxon>Bacillati</taxon>
        <taxon>Bacillota</taxon>
        <taxon>Bacilli</taxon>
        <taxon>Bacillales</taxon>
        <taxon>Paenibacillaceae</taxon>
        <taxon>Paenibacillus</taxon>
    </lineage>
</organism>
<dbReference type="EMBL" id="CP130318">
    <property type="protein sequence ID" value="WNQ09657.1"/>
    <property type="molecule type" value="Genomic_DNA"/>
</dbReference>
<sequence length="75" mass="8692">MEHLVEFCQSNLHVSGTKKVMDILRSKGGFKIKEYDCMGYCFDCSEKPYAVLNQKVLQEENVDDLINRIMESVDK</sequence>
<keyword evidence="2" id="KW-1185">Reference proteome</keyword>
<protein>
    <submittedName>
        <fullName evidence="1">DUF1450 domain-containing protein</fullName>
    </submittedName>
</protein>
<dbReference type="RefSeq" id="WP_315603430.1">
    <property type="nucleotide sequence ID" value="NZ_CP130318.1"/>
</dbReference>
<evidence type="ECO:0000313" key="1">
    <source>
        <dbReference type="EMBL" id="WNQ09657.1"/>
    </source>
</evidence>
<dbReference type="AlphaFoldDB" id="A0AA96RDC1"/>
<dbReference type="KEGG" id="paun:MJA45_18755"/>